<evidence type="ECO:0000256" key="1">
    <source>
        <dbReference type="ARBA" id="ARBA00022729"/>
    </source>
</evidence>
<evidence type="ECO:0000256" key="6">
    <source>
        <dbReference type="SAM" id="SignalP"/>
    </source>
</evidence>
<feature type="chain" id="PRO_5033642868" description="Phytocyanin domain-containing protein" evidence="6">
    <location>
        <begin position="25"/>
        <end position="172"/>
    </location>
</feature>
<accession>A0A835P9W8</accession>
<dbReference type="Proteomes" id="UP000639772">
    <property type="component" value="Unassembled WGS sequence"/>
</dbReference>
<dbReference type="InterPro" id="IPR003245">
    <property type="entry name" value="Phytocyanin_dom"/>
</dbReference>
<protein>
    <recommendedName>
        <fullName evidence="7">Phytocyanin domain-containing protein</fullName>
    </recommendedName>
</protein>
<dbReference type="InterPro" id="IPR039391">
    <property type="entry name" value="Phytocyanin-like"/>
</dbReference>
<dbReference type="PANTHER" id="PTHR33021:SF547">
    <property type="entry name" value="OS03G0758500 PROTEIN"/>
    <property type="match status" value="1"/>
</dbReference>
<evidence type="ECO:0000256" key="4">
    <source>
        <dbReference type="ARBA" id="ARBA00035011"/>
    </source>
</evidence>
<evidence type="ECO:0000313" key="9">
    <source>
        <dbReference type="EMBL" id="KAG0449209.1"/>
    </source>
</evidence>
<evidence type="ECO:0000256" key="3">
    <source>
        <dbReference type="ARBA" id="ARBA00023180"/>
    </source>
</evidence>
<dbReference type="PROSITE" id="PS51257">
    <property type="entry name" value="PROKAR_LIPOPROTEIN"/>
    <property type="match status" value="1"/>
</dbReference>
<dbReference type="GO" id="GO:0009055">
    <property type="term" value="F:electron transfer activity"/>
    <property type="evidence" value="ECO:0007669"/>
    <property type="project" value="InterPro"/>
</dbReference>
<gene>
    <name evidence="8" type="ORF">HPP92_027457</name>
    <name evidence="9" type="ORF">HPP92_027475</name>
</gene>
<organism evidence="9 10">
    <name type="scientific">Vanilla planifolia</name>
    <name type="common">Vanilla</name>
    <dbReference type="NCBI Taxonomy" id="51239"/>
    <lineage>
        <taxon>Eukaryota</taxon>
        <taxon>Viridiplantae</taxon>
        <taxon>Streptophyta</taxon>
        <taxon>Embryophyta</taxon>
        <taxon>Tracheophyta</taxon>
        <taxon>Spermatophyta</taxon>
        <taxon>Magnoliopsida</taxon>
        <taxon>Liliopsida</taxon>
        <taxon>Asparagales</taxon>
        <taxon>Orchidaceae</taxon>
        <taxon>Vanilloideae</taxon>
        <taxon>Vanilleae</taxon>
        <taxon>Vanilla</taxon>
    </lineage>
</organism>
<evidence type="ECO:0000256" key="2">
    <source>
        <dbReference type="ARBA" id="ARBA00023157"/>
    </source>
</evidence>
<keyword evidence="3" id="KW-0325">Glycoprotein</keyword>
<dbReference type="EMBL" id="JADCNL010000203">
    <property type="protein sequence ID" value="KAG0449209.1"/>
    <property type="molecule type" value="Genomic_DNA"/>
</dbReference>
<evidence type="ECO:0000313" key="10">
    <source>
        <dbReference type="Proteomes" id="UP000636800"/>
    </source>
</evidence>
<comment type="similarity">
    <text evidence="4">Belongs to the early nodulin-like (ENODL) family.</text>
</comment>
<keyword evidence="2" id="KW-1015">Disulfide bond</keyword>
<proteinExistence type="inferred from homology"/>
<dbReference type="Gene3D" id="2.60.40.420">
    <property type="entry name" value="Cupredoxins - blue copper proteins"/>
    <property type="match status" value="1"/>
</dbReference>
<dbReference type="Proteomes" id="UP000636800">
    <property type="component" value="Unassembled WGS sequence"/>
</dbReference>
<evidence type="ECO:0000256" key="5">
    <source>
        <dbReference type="ARBA" id="ARBA00037626"/>
    </source>
</evidence>
<dbReference type="FunFam" id="2.60.40.420:FF:000018">
    <property type="entry name" value="Lamin-like protein"/>
    <property type="match status" value="1"/>
</dbReference>
<dbReference type="EMBL" id="JADCNM010000204">
    <property type="protein sequence ID" value="KAG0449156.1"/>
    <property type="molecule type" value="Genomic_DNA"/>
</dbReference>
<dbReference type="InterPro" id="IPR008972">
    <property type="entry name" value="Cupredoxin"/>
</dbReference>
<dbReference type="SUPFAM" id="SSF49503">
    <property type="entry name" value="Cupredoxins"/>
    <property type="match status" value="1"/>
</dbReference>
<feature type="domain" description="Phytocyanin" evidence="7">
    <location>
        <begin position="30"/>
        <end position="129"/>
    </location>
</feature>
<keyword evidence="1 6" id="KW-0732">Signal</keyword>
<sequence length="172" mass="19002">MRPVHTFLALLSVALSCTITPIWSLVAIGKVHEVGGHEHWAPNVDYTVWSTHERFYRGDWLVFRFRKGMYDVVQVNETDYDRCSADHPILVWNGGNSYATQLNETGRYYYICSRGYCWEGMKVALVVENRPTPAPVPSPSSPASAPLRGTSAIVAPILAVACALTNAGFALA</sequence>
<dbReference type="PANTHER" id="PTHR33021">
    <property type="entry name" value="BLUE COPPER PROTEIN"/>
    <property type="match status" value="1"/>
</dbReference>
<evidence type="ECO:0000313" key="11">
    <source>
        <dbReference type="Proteomes" id="UP000639772"/>
    </source>
</evidence>
<keyword evidence="10" id="KW-1185">Reference proteome</keyword>
<feature type="signal peptide" evidence="6">
    <location>
        <begin position="1"/>
        <end position="24"/>
    </location>
</feature>
<comment type="function">
    <text evidence="5">May act as a carbohydrate transporter.</text>
</comment>
<evidence type="ECO:0000313" key="8">
    <source>
        <dbReference type="EMBL" id="KAG0449156.1"/>
    </source>
</evidence>
<dbReference type="GO" id="GO:0005886">
    <property type="term" value="C:plasma membrane"/>
    <property type="evidence" value="ECO:0007669"/>
    <property type="project" value="TreeGrafter"/>
</dbReference>
<dbReference type="AlphaFoldDB" id="A0A835P9W8"/>
<reference evidence="10 11" key="1">
    <citation type="journal article" date="2020" name="Nat. Food">
        <title>A phased Vanilla planifolia genome enables genetic improvement of flavour and production.</title>
        <authorList>
            <person name="Hasing T."/>
            <person name="Tang H."/>
            <person name="Brym M."/>
            <person name="Khazi F."/>
            <person name="Huang T."/>
            <person name="Chambers A.H."/>
        </authorList>
    </citation>
    <scope>NUCLEOTIDE SEQUENCE [LARGE SCALE GENOMIC DNA]</scope>
    <source>
        <tissue evidence="9">Leaf</tissue>
    </source>
</reference>
<name>A0A835P9W8_VANPL</name>
<evidence type="ECO:0000259" key="7">
    <source>
        <dbReference type="PROSITE" id="PS51485"/>
    </source>
</evidence>
<dbReference type="Pfam" id="PF02298">
    <property type="entry name" value="Cu_bind_like"/>
    <property type="match status" value="1"/>
</dbReference>
<comment type="caution">
    <text evidence="9">The sequence shown here is derived from an EMBL/GenBank/DDBJ whole genome shotgun (WGS) entry which is preliminary data.</text>
</comment>
<dbReference type="OrthoDB" id="1851979at2759"/>
<dbReference type="PROSITE" id="PS51485">
    <property type="entry name" value="PHYTOCYANIN"/>
    <property type="match status" value="1"/>
</dbReference>